<organism evidence="2">
    <name type="scientific">Hanusia phi</name>
    <dbReference type="NCBI Taxonomy" id="3032"/>
    <lineage>
        <taxon>Eukaryota</taxon>
        <taxon>Cryptophyceae</taxon>
        <taxon>Pyrenomonadales</taxon>
        <taxon>Geminigeraceae</taxon>
        <taxon>Hanusia</taxon>
    </lineage>
</organism>
<evidence type="ECO:0000256" key="1">
    <source>
        <dbReference type="SAM" id="MobiDB-lite"/>
    </source>
</evidence>
<evidence type="ECO:0000313" key="2">
    <source>
        <dbReference type="EMBL" id="CAD8503887.1"/>
    </source>
</evidence>
<feature type="region of interest" description="Disordered" evidence="1">
    <location>
        <begin position="1"/>
        <end position="40"/>
    </location>
</feature>
<accession>A0A7S0HWH1</accession>
<protein>
    <submittedName>
        <fullName evidence="2">Uncharacterized protein</fullName>
    </submittedName>
</protein>
<feature type="compositionally biased region" description="Basic and acidic residues" evidence="1">
    <location>
        <begin position="19"/>
        <end position="35"/>
    </location>
</feature>
<proteinExistence type="predicted"/>
<sequence>MFEGMGAPPASRQTFPTELRADHRDDTMTSSKERSSAIFHPDTLLPVQENSFSSNGNSAMSASGDVPWPVGMVLANHGILSKVVPDSPVSRAELVYETTPGLWRGGCEVGDRLV</sequence>
<dbReference type="AlphaFoldDB" id="A0A7S0HWH1"/>
<name>A0A7S0HWH1_9CRYP</name>
<reference evidence="2" key="1">
    <citation type="submission" date="2021-01" db="EMBL/GenBank/DDBJ databases">
        <authorList>
            <person name="Corre E."/>
            <person name="Pelletier E."/>
            <person name="Niang G."/>
            <person name="Scheremetjew M."/>
            <person name="Finn R."/>
            <person name="Kale V."/>
            <person name="Holt S."/>
            <person name="Cochrane G."/>
            <person name="Meng A."/>
            <person name="Brown T."/>
            <person name="Cohen L."/>
        </authorList>
    </citation>
    <scope>NUCLEOTIDE SEQUENCE</scope>
    <source>
        <strain evidence="2">CCMP325</strain>
    </source>
</reference>
<gene>
    <name evidence="2" type="ORF">HPHI1048_LOCUS21220</name>
</gene>
<dbReference type="EMBL" id="HBEO01031305">
    <property type="protein sequence ID" value="CAD8503887.1"/>
    <property type="molecule type" value="Transcribed_RNA"/>
</dbReference>